<comment type="similarity">
    <text evidence="2">Belongs to the DAMOX/DASOX family.</text>
</comment>
<dbReference type="InterPro" id="IPR006076">
    <property type="entry name" value="FAD-dep_OxRdtase"/>
</dbReference>
<comment type="cofactor">
    <cofactor evidence="1">
        <name>FAD</name>
        <dbReference type="ChEBI" id="CHEBI:57692"/>
    </cofactor>
</comment>
<evidence type="ECO:0000256" key="3">
    <source>
        <dbReference type="ARBA" id="ARBA00022630"/>
    </source>
</evidence>
<evidence type="ECO:0000256" key="1">
    <source>
        <dbReference type="ARBA" id="ARBA00001974"/>
    </source>
</evidence>
<dbReference type="Pfam" id="PF01266">
    <property type="entry name" value="DAO"/>
    <property type="match status" value="1"/>
</dbReference>
<evidence type="ECO:0000313" key="8">
    <source>
        <dbReference type="Proteomes" id="UP001239445"/>
    </source>
</evidence>
<evidence type="ECO:0000259" key="6">
    <source>
        <dbReference type="Pfam" id="PF01266"/>
    </source>
</evidence>
<gene>
    <name evidence="7" type="ORF">QBC47DRAFT_347920</name>
</gene>
<dbReference type="GO" id="GO:0005737">
    <property type="term" value="C:cytoplasm"/>
    <property type="evidence" value="ECO:0007669"/>
    <property type="project" value="TreeGrafter"/>
</dbReference>
<comment type="caution">
    <text evidence="7">The sequence shown here is derived from an EMBL/GenBank/DDBJ whole genome shotgun (WGS) entry which is preliminary data.</text>
</comment>
<reference evidence="7" key="1">
    <citation type="submission" date="2023-06" db="EMBL/GenBank/DDBJ databases">
        <title>Genome-scale phylogeny and comparative genomics of the fungal order Sordariales.</title>
        <authorList>
            <consortium name="Lawrence Berkeley National Laboratory"/>
            <person name="Hensen N."/>
            <person name="Bonometti L."/>
            <person name="Westerberg I."/>
            <person name="Brannstrom I.O."/>
            <person name="Guillou S."/>
            <person name="Cros-Aarteil S."/>
            <person name="Calhoun S."/>
            <person name="Haridas S."/>
            <person name="Kuo A."/>
            <person name="Mondo S."/>
            <person name="Pangilinan J."/>
            <person name="Riley R."/>
            <person name="Labutti K."/>
            <person name="Andreopoulos B."/>
            <person name="Lipzen A."/>
            <person name="Chen C."/>
            <person name="Yanf M."/>
            <person name="Daum C."/>
            <person name="Ng V."/>
            <person name="Clum A."/>
            <person name="Steindorff A."/>
            <person name="Ohm R."/>
            <person name="Martin F."/>
            <person name="Silar P."/>
            <person name="Natvig D."/>
            <person name="Lalanne C."/>
            <person name="Gautier V."/>
            <person name="Ament-Velasquez S.L."/>
            <person name="Kruys A."/>
            <person name="Hutchinson M.I."/>
            <person name="Powell A.J."/>
            <person name="Barry K."/>
            <person name="Miller A.N."/>
            <person name="Grigoriev I.V."/>
            <person name="Debuchy R."/>
            <person name="Gladieux P."/>
            <person name="Thoren M.H."/>
            <person name="Johannesson H."/>
        </authorList>
    </citation>
    <scope>NUCLEOTIDE SEQUENCE</scope>
    <source>
        <strain evidence="7">PSN4</strain>
    </source>
</reference>
<dbReference type="Proteomes" id="UP001239445">
    <property type="component" value="Unassembled WGS sequence"/>
</dbReference>
<dbReference type="SUPFAM" id="SSF51971">
    <property type="entry name" value="Nucleotide-binding domain"/>
    <property type="match status" value="1"/>
</dbReference>
<dbReference type="AlphaFoldDB" id="A0AAJ0B9N7"/>
<dbReference type="GO" id="GO:0019478">
    <property type="term" value="P:D-amino acid catabolic process"/>
    <property type="evidence" value="ECO:0007669"/>
    <property type="project" value="TreeGrafter"/>
</dbReference>
<dbReference type="EMBL" id="MU839837">
    <property type="protein sequence ID" value="KAK1753805.1"/>
    <property type="molecule type" value="Genomic_DNA"/>
</dbReference>
<protein>
    <recommendedName>
        <fullName evidence="6">FAD dependent oxidoreductase domain-containing protein</fullName>
    </recommendedName>
</protein>
<evidence type="ECO:0000256" key="2">
    <source>
        <dbReference type="ARBA" id="ARBA00006730"/>
    </source>
</evidence>
<dbReference type="Gene3D" id="3.40.50.720">
    <property type="entry name" value="NAD(P)-binding Rossmann-like Domain"/>
    <property type="match status" value="1"/>
</dbReference>
<keyword evidence="8" id="KW-1185">Reference proteome</keyword>
<dbReference type="PANTHER" id="PTHR11530:SF11">
    <property type="entry name" value="D-ASPARTATE OXIDASE"/>
    <property type="match status" value="1"/>
</dbReference>
<keyword evidence="5" id="KW-0560">Oxidoreductase</keyword>
<dbReference type="GO" id="GO:0003884">
    <property type="term" value="F:D-amino-acid oxidase activity"/>
    <property type="evidence" value="ECO:0007669"/>
    <property type="project" value="InterPro"/>
</dbReference>
<feature type="domain" description="FAD dependent oxidoreductase" evidence="6">
    <location>
        <begin position="3"/>
        <end position="324"/>
    </location>
</feature>
<proteinExistence type="inferred from homology"/>
<keyword evidence="4" id="KW-0274">FAD</keyword>
<dbReference type="PANTHER" id="PTHR11530">
    <property type="entry name" value="D-AMINO ACID OXIDASE"/>
    <property type="match status" value="1"/>
</dbReference>
<accession>A0AAJ0B9N7</accession>
<sequence>MTKVTIFGAGITGMAIATQLPRDCDVTIVARDLPGDSPSQDWASPWACAGWVALGGSPLEEKMQLDALAYLTRLAVSHPDSGVVLSHLTDLHDNGTERAEDLWSFGRLPGLTAIPEPASLGTKLAVRYPSVVVNPSVFLPWLHARLEQTGVRFERIGTVTALAELDRFGHDVLVNASGLASLTLADVRDEHVVVDRTYTVLVKSEYKESFVRRGGGQYTYIFGRGDGTAVVGGISLPVDHPVLASDEIRKDLIQRAHDNLSDDFPSADPKDYEILEDLAGLRPLRLPNVRIEKDLVRGNIVHAYGTTIGGYMSSFGLGREVARMVGEFAFE</sequence>
<dbReference type="SUPFAM" id="SSF54373">
    <property type="entry name" value="FAD-linked reductases, C-terminal domain"/>
    <property type="match status" value="1"/>
</dbReference>
<dbReference type="Gene3D" id="3.30.9.10">
    <property type="entry name" value="D-Amino Acid Oxidase, subunit A, domain 2"/>
    <property type="match status" value="1"/>
</dbReference>
<keyword evidence="3" id="KW-0285">Flavoprotein</keyword>
<dbReference type="InterPro" id="IPR023209">
    <property type="entry name" value="DAO"/>
</dbReference>
<evidence type="ECO:0000313" key="7">
    <source>
        <dbReference type="EMBL" id="KAK1753805.1"/>
    </source>
</evidence>
<evidence type="ECO:0000256" key="5">
    <source>
        <dbReference type="ARBA" id="ARBA00023002"/>
    </source>
</evidence>
<evidence type="ECO:0000256" key="4">
    <source>
        <dbReference type="ARBA" id="ARBA00022827"/>
    </source>
</evidence>
<dbReference type="GO" id="GO:0071949">
    <property type="term" value="F:FAD binding"/>
    <property type="evidence" value="ECO:0007669"/>
    <property type="project" value="InterPro"/>
</dbReference>
<organism evidence="7 8">
    <name type="scientific">Echria macrotheca</name>
    <dbReference type="NCBI Taxonomy" id="438768"/>
    <lineage>
        <taxon>Eukaryota</taxon>
        <taxon>Fungi</taxon>
        <taxon>Dikarya</taxon>
        <taxon>Ascomycota</taxon>
        <taxon>Pezizomycotina</taxon>
        <taxon>Sordariomycetes</taxon>
        <taxon>Sordariomycetidae</taxon>
        <taxon>Sordariales</taxon>
        <taxon>Schizotheciaceae</taxon>
        <taxon>Echria</taxon>
    </lineage>
</organism>
<name>A0AAJ0B9N7_9PEZI</name>